<evidence type="ECO:0000313" key="3">
    <source>
        <dbReference type="Proteomes" id="UP000716291"/>
    </source>
</evidence>
<feature type="region of interest" description="Disordered" evidence="1">
    <location>
        <begin position="63"/>
        <end position="82"/>
    </location>
</feature>
<keyword evidence="3" id="KW-1185">Reference proteome</keyword>
<comment type="caution">
    <text evidence="2">The sequence shown here is derived from an EMBL/GenBank/DDBJ whole genome shotgun (WGS) entry which is preliminary data.</text>
</comment>
<organism evidence="2 3">
    <name type="scientific">Rhizopus oryzae</name>
    <name type="common">Mucormycosis agent</name>
    <name type="synonym">Rhizopus arrhizus var. delemar</name>
    <dbReference type="NCBI Taxonomy" id="64495"/>
    <lineage>
        <taxon>Eukaryota</taxon>
        <taxon>Fungi</taxon>
        <taxon>Fungi incertae sedis</taxon>
        <taxon>Mucoromycota</taxon>
        <taxon>Mucoromycotina</taxon>
        <taxon>Mucoromycetes</taxon>
        <taxon>Mucorales</taxon>
        <taxon>Mucorineae</taxon>
        <taxon>Rhizopodaceae</taxon>
        <taxon>Rhizopus</taxon>
    </lineage>
</organism>
<protein>
    <submittedName>
        <fullName evidence="2">Uncharacterized protein</fullName>
    </submittedName>
</protein>
<gene>
    <name evidence="2" type="ORF">G6F64_015037</name>
</gene>
<reference evidence="2" key="1">
    <citation type="journal article" date="2020" name="Microb. Genom.">
        <title>Genetic diversity of clinical and environmental Mucorales isolates obtained from an investigation of mucormycosis cases among solid organ transplant recipients.</title>
        <authorList>
            <person name="Nguyen M.H."/>
            <person name="Kaul D."/>
            <person name="Muto C."/>
            <person name="Cheng S.J."/>
            <person name="Richter R.A."/>
            <person name="Bruno V.M."/>
            <person name="Liu G."/>
            <person name="Beyhan S."/>
            <person name="Sundermann A.J."/>
            <person name="Mounaud S."/>
            <person name="Pasculle A.W."/>
            <person name="Nierman W.C."/>
            <person name="Driscoll E."/>
            <person name="Cumbie R."/>
            <person name="Clancy C.J."/>
            <person name="Dupont C.L."/>
        </authorList>
    </citation>
    <scope>NUCLEOTIDE SEQUENCE</scope>
    <source>
        <strain evidence="2">GL11</strain>
    </source>
</reference>
<evidence type="ECO:0000256" key="1">
    <source>
        <dbReference type="SAM" id="MobiDB-lite"/>
    </source>
</evidence>
<dbReference type="Proteomes" id="UP000716291">
    <property type="component" value="Unassembled WGS sequence"/>
</dbReference>
<accession>A0A9P6WSA6</accession>
<sequence>MHGADCTVAHPGHRLAIDIGLAGACHHAASVAELVTDDDKRSCHPSCSLILCDLALHRPLFPGDPDHRGNHTSTAMRLSPLA</sequence>
<name>A0A9P6WSA6_RHIOR</name>
<proteinExistence type="predicted"/>
<evidence type="ECO:0000313" key="2">
    <source>
        <dbReference type="EMBL" id="KAG1274802.1"/>
    </source>
</evidence>
<dbReference type="EMBL" id="JAANQT010010839">
    <property type="protein sequence ID" value="KAG1274802.1"/>
    <property type="molecule type" value="Genomic_DNA"/>
</dbReference>
<dbReference type="AlphaFoldDB" id="A0A9P6WSA6"/>